<organism evidence="1 2">
    <name type="scientific">Aeromonas phage phiAS5</name>
    <dbReference type="NCBI Taxonomy" id="879630"/>
    <lineage>
        <taxon>Viruses</taxon>
        <taxon>Duplodnaviria</taxon>
        <taxon>Heunggongvirae</taxon>
        <taxon>Uroviricota</taxon>
        <taxon>Caudoviricetes</taxon>
        <taxon>Pantevenvirales</taxon>
        <taxon>Straboviridae</taxon>
        <taxon>Chrysonvirus</taxon>
        <taxon>Chrysonvirus as5</taxon>
    </lineage>
</organism>
<evidence type="ECO:0000313" key="2">
    <source>
        <dbReference type="Proteomes" id="UP000002236"/>
    </source>
</evidence>
<dbReference type="EMBL" id="HM452126">
    <property type="protein sequence ID" value="ADM80045.1"/>
    <property type="molecule type" value="Genomic_DNA"/>
</dbReference>
<protein>
    <submittedName>
        <fullName evidence="1">Uncharacterized protein</fullName>
    </submittedName>
</protein>
<name>E1A2U9_9CAUD</name>
<dbReference type="RefSeq" id="YP_003969491.1">
    <property type="nucleotide sequence ID" value="NC_014636.1"/>
</dbReference>
<proteinExistence type="predicted"/>
<accession>E1A2U9</accession>
<dbReference type="Proteomes" id="UP000002236">
    <property type="component" value="Segment"/>
</dbReference>
<keyword evidence="2" id="KW-1185">Reference proteome</keyword>
<dbReference type="KEGG" id="vg:9861609"/>
<reference evidence="1 2" key="1">
    <citation type="journal article" date="2012" name="Vet. Microbiol.">
        <title>Complete genome sequence and characterization of a broad-host range T4-like bacteriophage phiAS5 infecting Aeromonas salmonicida subsp. salmonicida.</title>
        <authorList>
            <person name="Kim J.H."/>
            <person name="Son J.S."/>
            <person name="Choi Y.J."/>
            <person name="Choresca C.H.Jr."/>
            <person name="Shin S.P."/>
            <person name="Han J.E."/>
            <person name="Jun J.W."/>
            <person name="Park S.C."/>
        </authorList>
    </citation>
    <scope>NUCLEOTIDE SEQUENCE [LARGE SCALE GENOMIC DNA]</scope>
</reference>
<dbReference type="GeneID" id="9861609"/>
<evidence type="ECO:0000313" key="1">
    <source>
        <dbReference type="EMBL" id="ADM80045.1"/>
    </source>
</evidence>
<sequence length="72" mass="8256">MSRIENVVKKLQVGTTFVECGYGQEIVCICETIPTRSETGQWTWSAKTLDGRHIDYLITEGFEHYGPKIYLD</sequence>
<gene>
    <name evidence="1" type="ORF">phiAS5_ORF0202</name>
</gene>
<dbReference type="OrthoDB" id="28072at10239"/>